<proteinExistence type="predicted"/>
<dbReference type="PANTHER" id="PTHR11082:SF31">
    <property type="entry name" value="TRNA-DIHYDROURIDINE(20A_20B) SYNTHASE [NAD(P)+]-LIKE"/>
    <property type="match status" value="1"/>
</dbReference>
<comment type="cofactor">
    <cofactor evidence="1">
        <name>FMN</name>
        <dbReference type="ChEBI" id="CHEBI:58210"/>
    </cofactor>
</comment>
<evidence type="ECO:0000256" key="7">
    <source>
        <dbReference type="ARBA" id="ARBA00048342"/>
    </source>
</evidence>
<evidence type="ECO:0000256" key="6">
    <source>
        <dbReference type="ARBA" id="ARBA00023002"/>
    </source>
</evidence>
<dbReference type="InterPro" id="IPR018517">
    <property type="entry name" value="tRNA_hU_synthase_CS"/>
</dbReference>
<keyword evidence="11" id="KW-1185">Reference proteome</keyword>
<evidence type="ECO:0000256" key="3">
    <source>
        <dbReference type="ARBA" id="ARBA00022643"/>
    </source>
</evidence>
<keyword evidence="3" id="KW-0288">FMN</keyword>
<evidence type="ECO:0000256" key="5">
    <source>
        <dbReference type="ARBA" id="ARBA00022694"/>
    </source>
</evidence>
<reference evidence="10 11" key="1">
    <citation type="submission" date="2023-08" db="EMBL/GenBank/DDBJ databases">
        <title>Annotated Genome Sequence of Vanrija albida AlHP1.</title>
        <authorList>
            <person name="Herzog R."/>
        </authorList>
    </citation>
    <scope>NUCLEOTIDE SEQUENCE [LARGE SCALE GENOMIC DNA]</scope>
    <source>
        <strain evidence="10 11">AlHP1</strain>
    </source>
</reference>
<keyword evidence="5" id="KW-0819">tRNA processing</keyword>
<dbReference type="Proteomes" id="UP001565368">
    <property type="component" value="Unassembled WGS sequence"/>
</dbReference>
<dbReference type="PROSITE" id="PS01136">
    <property type="entry name" value="UPF0034"/>
    <property type="match status" value="1"/>
</dbReference>
<dbReference type="InterPro" id="IPR035587">
    <property type="entry name" value="DUS-like_FMN-bd"/>
</dbReference>
<dbReference type="SUPFAM" id="SSF51395">
    <property type="entry name" value="FMN-linked oxidoreductases"/>
    <property type="match status" value="1"/>
</dbReference>
<dbReference type="EMBL" id="JBBXJM010000007">
    <property type="protein sequence ID" value="KAL1405445.1"/>
    <property type="molecule type" value="Genomic_DNA"/>
</dbReference>
<accession>A0ABR3PSL9</accession>
<evidence type="ECO:0000256" key="4">
    <source>
        <dbReference type="ARBA" id="ARBA00022664"/>
    </source>
</evidence>
<dbReference type="EC" id="1.3.1.90" evidence="10"/>
<comment type="catalytic activity">
    <reaction evidence="8">
        <text>a 5,6-dihydrouridine in mRNA + NADP(+) = a uridine in mRNA + NADPH + H(+)</text>
        <dbReference type="Rhea" id="RHEA:69855"/>
        <dbReference type="Rhea" id="RHEA-COMP:14658"/>
        <dbReference type="Rhea" id="RHEA-COMP:17789"/>
        <dbReference type="ChEBI" id="CHEBI:15378"/>
        <dbReference type="ChEBI" id="CHEBI:57783"/>
        <dbReference type="ChEBI" id="CHEBI:58349"/>
        <dbReference type="ChEBI" id="CHEBI:65315"/>
        <dbReference type="ChEBI" id="CHEBI:74443"/>
    </reaction>
    <physiologicalReaction direction="right-to-left" evidence="8">
        <dbReference type="Rhea" id="RHEA:69857"/>
    </physiologicalReaction>
</comment>
<feature type="domain" description="DUS-like FMN-binding" evidence="9">
    <location>
        <begin position="149"/>
        <end position="355"/>
    </location>
</feature>
<evidence type="ECO:0000259" key="9">
    <source>
        <dbReference type="Pfam" id="PF01207"/>
    </source>
</evidence>
<dbReference type="RefSeq" id="XP_069205389.1">
    <property type="nucleotide sequence ID" value="XM_069357452.1"/>
</dbReference>
<keyword evidence="2" id="KW-0285">Flavoprotein</keyword>
<evidence type="ECO:0000256" key="2">
    <source>
        <dbReference type="ARBA" id="ARBA00022630"/>
    </source>
</evidence>
<dbReference type="GeneID" id="95990120"/>
<evidence type="ECO:0000313" key="10">
    <source>
        <dbReference type="EMBL" id="KAL1405445.1"/>
    </source>
</evidence>
<dbReference type="Gene3D" id="3.20.20.70">
    <property type="entry name" value="Aldolase class I"/>
    <property type="match status" value="1"/>
</dbReference>
<evidence type="ECO:0000256" key="1">
    <source>
        <dbReference type="ARBA" id="ARBA00001917"/>
    </source>
</evidence>
<gene>
    <name evidence="10" type="primary">DUS4</name>
    <name evidence="10" type="ORF">Q8F55_009077</name>
</gene>
<comment type="caution">
    <text evidence="10">The sequence shown here is derived from an EMBL/GenBank/DDBJ whole genome shotgun (WGS) entry which is preliminary data.</text>
</comment>
<dbReference type="PANTHER" id="PTHR11082">
    <property type="entry name" value="TRNA-DIHYDROURIDINE SYNTHASE"/>
    <property type="match status" value="1"/>
</dbReference>
<organism evidence="10 11">
    <name type="scientific">Vanrija albida</name>
    <dbReference type="NCBI Taxonomy" id="181172"/>
    <lineage>
        <taxon>Eukaryota</taxon>
        <taxon>Fungi</taxon>
        <taxon>Dikarya</taxon>
        <taxon>Basidiomycota</taxon>
        <taxon>Agaricomycotina</taxon>
        <taxon>Tremellomycetes</taxon>
        <taxon>Trichosporonales</taxon>
        <taxon>Trichosporonaceae</taxon>
        <taxon>Vanrija</taxon>
    </lineage>
</organism>
<evidence type="ECO:0000313" key="11">
    <source>
        <dbReference type="Proteomes" id="UP001565368"/>
    </source>
</evidence>
<dbReference type="CDD" id="cd02801">
    <property type="entry name" value="DUS_like_FMN"/>
    <property type="match status" value="1"/>
</dbReference>
<protein>
    <submittedName>
        <fullName evidence="10">tRNA dihydrouridine synthase</fullName>
        <ecNumber evidence="10">1.3.1.90</ecNumber>
    </submittedName>
</protein>
<evidence type="ECO:0000256" key="8">
    <source>
        <dbReference type="ARBA" id="ARBA00049447"/>
    </source>
</evidence>
<keyword evidence="6 10" id="KW-0560">Oxidoreductase</keyword>
<name>A0ABR3PSL9_9TREE</name>
<comment type="catalytic activity">
    <reaction evidence="7">
        <text>a 5,6-dihydrouridine in mRNA + NAD(+) = a uridine in mRNA + NADH + H(+)</text>
        <dbReference type="Rhea" id="RHEA:69851"/>
        <dbReference type="Rhea" id="RHEA-COMP:14658"/>
        <dbReference type="Rhea" id="RHEA-COMP:17789"/>
        <dbReference type="ChEBI" id="CHEBI:15378"/>
        <dbReference type="ChEBI" id="CHEBI:57540"/>
        <dbReference type="ChEBI" id="CHEBI:57945"/>
        <dbReference type="ChEBI" id="CHEBI:65315"/>
        <dbReference type="ChEBI" id="CHEBI:74443"/>
    </reaction>
    <physiologicalReaction direction="right-to-left" evidence="7">
        <dbReference type="Rhea" id="RHEA:69853"/>
    </physiologicalReaction>
</comment>
<dbReference type="InterPro" id="IPR013785">
    <property type="entry name" value="Aldolase_TIM"/>
</dbReference>
<dbReference type="GO" id="GO:0102266">
    <property type="term" value="F:tRNA-dihydrouridine20a synthase activity"/>
    <property type="evidence" value="ECO:0007669"/>
    <property type="project" value="UniProtKB-EC"/>
</dbReference>
<sequence>MAYKEEDAAPWADLPTPEVLPVARMLAELETVNVLAPLVRCSKLPFRHLVSLYDTHVTTTPMILAEEFSRSQPARVSDLSTSANERGVFWMEPRGVGAERGMAALSLTHPEDAGPSRAHKTYYAPPPHTRLPARLTPPTARSRLVRGALLAQLASPNAASLADAAELIAPHVDGVDINCGCPQRWAYAEGIGCALLRKPELVADMVRATKDRLGWGFPVSIKIRVDDDPRATETLVRNALAVGVSHITIHGRTRHQASTEPVSLPAIKFAVGLVGGAVPTVANGDLWELADAKRMREETGVDGAMAARGLLANPALFAGYTSTPHHAVENFVNLADDYGFIFSLFHRHLAYMLEAHMYKPEKTYFNALASSVQVIDYLSSRGLDFATPRKIPMWDASRGYSLLP</sequence>
<dbReference type="Pfam" id="PF01207">
    <property type="entry name" value="Dus"/>
    <property type="match status" value="1"/>
</dbReference>
<keyword evidence="4" id="KW-0507">mRNA processing</keyword>